<dbReference type="RefSeq" id="WP_189422573.1">
    <property type="nucleotide sequence ID" value="NZ_BMZE01000001.1"/>
</dbReference>
<dbReference type="NCBIfam" id="TIGR01558">
    <property type="entry name" value="sm_term_P27"/>
    <property type="match status" value="1"/>
</dbReference>
<proteinExistence type="predicted"/>
<evidence type="ECO:0008006" key="4">
    <source>
        <dbReference type="Google" id="ProtNLM"/>
    </source>
</evidence>
<feature type="compositionally biased region" description="Acidic residues" evidence="1">
    <location>
        <begin position="125"/>
        <end position="137"/>
    </location>
</feature>
<dbReference type="Proteomes" id="UP000646579">
    <property type="component" value="Unassembled WGS sequence"/>
</dbReference>
<comment type="caution">
    <text evidence="2">The sequence shown here is derived from an EMBL/GenBank/DDBJ whole genome shotgun (WGS) entry which is preliminary data.</text>
</comment>
<evidence type="ECO:0000313" key="3">
    <source>
        <dbReference type="Proteomes" id="UP000646579"/>
    </source>
</evidence>
<evidence type="ECO:0000313" key="2">
    <source>
        <dbReference type="EMBL" id="GHA11360.1"/>
    </source>
</evidence>
<name>A0A918RUF7_9HYPH</name>
<dbReference type="EMBL" id="BMZE01000001">
    <property type="protein sequence ID" value="GHA11360.1"/>
    <property type="molecule type" value="Genomic_DNA"/>
</dbReference>
<reference evidence="2" key="1">
    <citation type="journal article" date="2014" name="Int. J. Syst. Evol. Microbiol.">
        <title>Complete genome sequence of Corynebacterium casei LMG S-19264T (=DSM 44701T), isolated from a smear-ripened cheese.</title>
        <authorList>
            <consortium name="US DOE Joint Genome Institute (JGI-PGF)"/>
            <person name="Walter F."/>
            <person name="Albersmeier A."/>
            <person name="Kalinowski J."/>
            <person name="Ruckert C."/>
        </authorList>
    </citation>
    <scope>NUCLEOTIDE SEQUENCE</scope>
    <source>
        <strain evidence="2">KCTC 32437</strain>
    </source>
</reference>
<feature type="region of interest" description="Disordered" evidence="1">
    <location>
        <begin position="115"/>
        <end position="137"/>
    </location>
</feature>
<keyword evidence="3" id="KW-1185">Reference proteome</keyword>
<organism evidence="2 3">
    <name type="scientific">Devosia pacifica</name>
    <dbReference type="NCBI Taxonomy" id="1335967"/>
    <lineage>
        <taxon>Bacteria</taxon>
        <taxon>Pseudomonadati</taxon>
        <taxon>Pseudomonadota</taxon>
        <taxon>Alphaproteobacteria</taxon>
        <taxon>Hyphomicrobiales</taxon>
        <taxon>Devosiaceae</taxon>
        <taxon>Devosia</taxon>
    </lineage>
</organism>
<feature type="region of interest" description="Disordered" evidence="1">
    <location>
        <begin position="1"/>
        <end position="33"/>
    </location>
</feature>
<gene>
    <name evidence="2" type="ORF">GCM10007989_02080</name>
</gene>
<dbReference type="Pfam" id="PF05119">
    <property type="entry name" value="Terminase_4"/>
    <property type="match status" value="1"/>
</dbReference>
<dbReference type="InterPro" id="IPR006448">
    <property type="entry name" value="Phage_term_ssu_P27"/>
</dbReference>
<accession>A0A918RUF7</accession>
<dbReference type="AlphaFoldDB" id="A0A918RUF7"/>
<sequence>MSYHTRGRKSPAGVPADALEKVPSAPTTLSAEGKKEWRRVMPVLVARRVLSPADITAAETYCAAVGDAAQARAALKRDGDYIANAKGELKRHPAWTTLREATTAARQWAAELGLTPASRSRISEGGDDDDADSDLGL</sequence>
<evidence type="ECO:0000256" key="1">
    <source>
        <dbReference type="SAM" id="MobiDB-lite"/>
    </source>
</evidence>
<protein>
    <recommendedName>
        <fullName evidence="4">Phage terminase small subunit P27 family</fullName>
    </recommendedName>
</protein>
<reference evidence="2" key="2">
    <citation type="submission" date="2020-09" db="EMBL/GenBank/DDBJ databases">
        <authorList>
            <person name="Sun Q."/>
            <person name="Kim S."/>
        </authorList>
    </citation>
    <scope>NUCLEOTIDE SEQUENCE</scope>
    <source>
        <strain evidence="2">KCTC 32437</strain>
    </source>
</reference>